<dbReference type="Proteomes" id="UP000717328">
    <property type="component" value="Unassembled WGS sequence"/>
</dbReference>
<accession>A0A9P7GQI8</accession>
<comment type="catalytic activity">
    <reaction evidence="4">
        <text>RX + glutathione = an S-substituted glutathione + a halide anion + H(+)</text>
        <dbReference type="Rhea" id="RHEA:16437"/>
        <dbReference type="ChEBI" id="CHEBI:15378"/>
        <dbReference type="ChEBI" id="CHEBI:16042"/>
        <dbReference type="ChEBI" id="CHEBI:17792"/>
        <dbReference type="ChEBI" id="CHEBI:57925"/>
        <dbReference type="ChEBI" id="CHEBI:90779"/>
        <dbReference type="EC" id="2.5.1.18"/>
    </reaction>
</comment>
<dbReference type="EC" id="2.5.1.18" evidence="2"/>
<dbReference type="SFLD" id="SFLDS00019">
    <property type="entry name" value="Glutathione_Transferase_(cytos"/>
    <property type="match status" value="1"/>
</dbReference>
<dbReference type="PANTHER" id="PTHR44051">
    <property type="entry name" value="GLUTATHIONE S-TRANSFERASE-RELATED"/>
    <property type="match status" value="1"/>
</dbReference>
<dbReference type="GO" id="GO:0005737">
    <property type="term" value="C:cytoplasm"/>
    <property type="evidence" value="ECO:0007669"/>
    <property type="project" value="UniProtKB-ARBA"/>
</dbReference>
<sequence>MIIVHHLNNSRSQRILWLLEELEVPYQIKAYERTAEGLAPKELLAINPLGKSPVITDEDLTLAESGAIVEYLIGKYGNGKFQAPTSGPGYLDNLYYSHYAEGSLMPLLVQKIIFDMVPSKTPFLLRPIASMIFSNLTKMLLMPSFPKHFSMESIDKHLEKVQTGWFAGGEEPTSADFQMAFPLEAVVTVASEMATPAMVKYVERVQSRQVIHFLFHPFADLCLQIKFRPAYKRVR</sequence>
<dbReference type="EMBL" id="JABCKI010000045">
    <property type="protein sequence ID" value="KAG5653570.1"/>
    <property type="molecule type" value="Genomic_DNA"/>
</dbReference>
<dbReference type="InterPro" id="IPR040079">
    <property type="entry name" value="Glutathione_S-Trfase"/>
</dbReference>
<dbReference type="InterPro" id="IPR036249">
    <property type="entry name" value="Thioredoxin-like_sf"/>
</dbReference>
<organism evidence="6 7">
    <name type="scientific">Sphagnurus paluster</name>
    <dbReference type="NCBI Taxonomy" id="117069"/>
    <lineage>
        <taxon>Eukaryota</taxon>
        <taxon>Fungi</taxon>
        <taxon>Dikarya</taxon>
        <taxon>Basidiomycota</taxon>
        <taxon>Agaricomycotina</taxon>
        <taxon>Agaricomycetes</taxon>
        <taxon>Agaricomycetidae</taxon>
        <taxon>Agaricales</taxon>
        <taxon>Tricholomatineae</taxon>
        <taxon>Lyophyllaceae</taxon>
        <taxon>Sphagnurus</taxon>
    </lineage>
</organism>
<evidence type="ECO:0000256" key="4">
    <source>
        <dbReference type="ARBA" id="ARBA00047960"/>
    </source>
</evidence>
<dbReference type="InterPro" id="IPR004045">
    <property type="entry name" value="Glutathione_S-Trfase_N"/>
</dbReference>
<dbReference type="Gene3D" id="1.20.1050.10">
    <property type="match status" value="1"/>
</dbReference>
<dbReference type="CDD" id="cd03046">
    <property type="entry name" value="GST_N_GTT1_like"/>
    <property type="match status" value="1"/>
</dbReference>
<evidence type="ECO:0000259" key="5">
    <source>
        <dbReference type="PROSITE" id="PS50404"/>
    </source>
</evidence>
<dbReference type="GO" id="GO:0004364">
    <property type="term" value="F:glutathione transferase activity"/>
    <property type="evidence" value="ECO:0007669"/>
    <property type="project" value="UniProtKB-EC"/>
</dbReference>
<keyword evidence="3" id="KW-0808">Transferase</keyword>
<dbReference type="Gene3D" id="3.40.30.10">
    <property type="entry name" value="Glutaredoxin"/>
    <property type="match status" value="1"/>
</dbReference>
<feature type="domain" description="GST N-terminal" evidence="5">
    <location>
        <begin position="1"/>
        <end position="80"/>
    </location>
</feature>
<comment type="similarity">
    <text evidence="1">Belongs to the GST superfamily.</text>
</comment>
<dbReference type="AlphaFoldDB" id="A0A9P7GQI8"/>
<dbReference type="SFLD" id="SFLDG00358">
    <property type="entry name" value="Main_(cytGST)"/>
    <property type="match status" value="1"/>
</dbReference>
<dbReference type="InterPro" id="IPR036282">
    <property type="entry name" value="Glutathione-S-Trfase_C_sf"/>
</dbReference>
<name>A0A9P7GQI8_9AGAR</name>
<dbReference type="Pfam" id="PF02798">
    <property type="entry name" value="GST_N"/>
    <property type="match status" value="1"/>
</dbReference>
<evidence type="ECO:0000256" key="3">
    <source>
        <dbReference type="ARBA" id="ARBA00022679"/>
    </source>
</evidence>
<dbReference type="GO" id="GO:0004602">
    <property type="term" value="F:glutathione peroxidase activity"/>
    <property type="evidence" value="ECO:0007669"/>
    <property type="project" value="UniProtKB-ARBA"/>
</dbReference>
<evidence type="ECO:0000256" key="1">
    <source>
        <dbReference type="ARBA" id="ARBA00007409"/>
    </source>
</evidence>
<protein>
    <recommendedName>
        <fullName evidence="2">glutathione transferase</fullName>
        <ecNumber evidence="2">2.5.1.18</ecNumber>
    </recommendedName>
</protein>
<evidence type="ECO:0000313" key="7">
    <source>
        <dbReference type="Proteomes" id="UP000717328"/>
    </source>
</evidence>
<gene>
    <name evidence="6" type="ORF">H0H81_012259</name>
</gene>
<dbReference type="FunFam" id="3.40.30.10:FF:000156">
    <property type="entry name" value="Glutathione S-transferase 1"/>
    <property type="match status" value="1"/>
</dbReference>
<keyword evidence="7" id="KW-1185">Reference proteome</keyword>
<reference evidence="6" key="1">
    <citation type="submission" date="2021-02" db="EMBL/GenBank/DDBJ databases">
        <authorList>
            <person name="Nieuwenhuis M."/>
            <person name="Van De Peppel L.J.J."/>
        </authorList>
    </citation>
    <scope>NUCLEOTIDE SEQUENCE</scope>
    <source>
        <strain evidence="6">D49</strain>
    </source>
</reference>
<dbReference type="PROSITE" id="PS50404">
    <property type="entry name" value="GST_NTER"/>
    <property type="match status" value="1"/>
</dbReference>
<reference evidence="6" key="2">
    <citation type="submission" date="2021-10" db="EMBL/GenBank/DDBJ databases">
        <title>Phylogenomics reveals ancestral predisposition of the termite-cultivated fungus Termitomyces towards a domesticated lifestyle.</title>
        <authorList>
            <person name="Auxier B."/>
            <person name="Grum-Grzhimaylo A."/>
            <person name="Cardenas M.E."/>
            <person name="Lodge J.D."/>
            <person name="Laessoe T."/>
            <person name="Pedersen O."/>
            <person name="Smith M.E."/>
            <person name="Kuyper T.W."/>
            <person name="Franco-Molano E.A."/>
            <person name="Baroni T.J."/>
            <person name="Aanen D.K."/>
        </authorList>
    </citation>
    <scope>NUCLEOTIDE SEQUENCE</scope>
    <source>
        <strain evidence="6">D49</strain>
    </source>
</reference>
<dbReference type="PANTHER" id="PTHR44051:SF9">
    <property type="entry name" value="GLUTATHIONE S-TRANSFERASE 1"/>
    <property type="match status" value="1"/>
</dbReference>
<evidence type="ECO:0000313" key="6">
    <source>
        <dbReference type="EMBL" id="KAG5653570.1"/>
    </source>
</evidence>
<evidence type="ECO:0000256" key="2">
    <source>
        <dbReference type="ARBA" id="ARBA00012452"/>
    </source>
</evidence>
<comment type="caution">
    <text evidence="6">The sequence shown here is derived from an EMBL/GenBank/DDBJ whole genome shotgun (WGS) entry which is preliminary data.</text>
</comment>
<proteinExistence type="inferred from homology"/>
<dbReference type="OrthoDB" id="2098326at2759"/>
<dbReference type="SUPFAM" id="SSF52833">
    <property type="entry name" value="Thioredoxin-like"/>
    <property type="match status" value="1"/>
</dbReference>
<dbReference type="SUPFAM" id="SSF47616">
    <property type="entry name" value="GST C-terminal domain-like"/>
    <property type="match status" value="1"/>
</dbReference>